<protein>
    <recommendedName>
        <fullName evidence="2">MADF domain-containing protein</fullName>
    </recommendedName>
</protein>
<feature type="domain" description="MADF" evidence="2">
    <location>
        <begin position="12"/>
        <end position="109"/>
    </location>
</feature>
<comment type="caution">
    <text evidence="3">The sequence shown here is derived from an EMBL/GenBank/DDBJ whole genome shotgun (WGS) entry which is preliminary data.</text>
</comment>
<evidence type="ECO:0000259" key="2">
    <source>
        <dbReference type="PROSITE" id="PS51029"/>
    </source>
</evidence>
<accession>A0AAN7VNT9</accession>
<feature type="compositionally biased region" description="Acidic residues" evidence="1">
    <location>
        <begin position="135"/>
        <end position="154"/>
    </location>
</feature>
<dbReference type="SMART" id="SM00595">
    <property type="entry name" value="MADF"/>
    <property type="match status" value="1"/>
</dbReference>
<feature type="compositionally biased region" description="Polar residues" evidence="1">
    <location>
        <begin position="155"/>
        <end position="175"/>
    </location>
</feature>
<keyword evidence="4" id="KW-1185">Reference proteome</keyword>
<dbReference type="AlphaFoldDB" id="A0AAN7VNT9"/>
<sequence>MGYRWSDEKTTLFLELYKNYPCLWDNTSDTYHKVHIREKAYNNFLQELNLPNLTIPDIKAKIKTIRTRYCSELAKIRKSDRSGAGADDIYVPRLMWFKEADSFLRAVCTPKSSTSNMKNLLTETNDITTQSLEREQEENEFEESQIAEDQDEQYTEQLSNTSENAVRSSSTTAISSLPVAKQPKKRKSMDAINDALNKLKKISDDNTKVNKLHEFDVFCNSLAIQLKKMPLRRALICQERLQAVMTQERLSSLLTADASAVTPGPITPSMLSDHSSTSYDGEENVLSEAIYNLGGLTNNY</sequence>
<proteinExistence type="predicted"/>
<feature type="region of interest" description="Disordered" evidence="1">
    <location>
        <begin position="131"/>
        <end position="186"/>
    </location>
</feature>
<evidence type="ECO:0000313" key="3">
    <source>
        <dbReference type="EMBL" id="KAK5647973.1"/>
    </source>
</evidence>
<dbReference type="PROSITE" id="PS51029">
    <property type="entry name" value="MADF"/>
    <property type="match status" value="1"/>
</dbReference>
<dbReference type="PANTHER" id="PTHR21505">
    <property type="entry name" value="MADF DOMAIN-CONTAINING PROTEIN-RELATED"/>
    <property type="match status" value="1"/>
</dbReference>
<dbReference type="InterPro" id="IPR006578">
    <property type="entry name" value="MADF-dom"/>
</dbReference>
<reference evidence="3 4" key="1">
    <citation type="journal article" date="2024" name="Insects">
        <title>An Improved Chromosome-Level Genome Assembly of the Firefly Pyrocoelia pectoralis.</title>
        <authorList>
            <person name="Fu X."/>
            <person name="Meyer-Rochow V.B."/>
            <person name="Ballantyne L."/>
            <person name="Zhu X."/>
        </authorList>
    </citation>
    <scope>NUCLEOTIDE SEQUENCE [LARGE SCALE GENOMIC DNA]</scope>
    <source>
        <strain evidence="3">XCY_ONT2</strain>
    </source>
</reference>
<evidence type="ECO:0000313" key="4">
    <source>
        <dbReference type="Proteomes" id="UP001329430"/>
    </source>
</evidence>
<organism evidence="3 4">
    <name type="scientific">Pyrocoelia pectoralis</name>
    <dbReference type="NCBI Taxonomy" id="417401"/>
    <lineage>
        <taxon>Eukaryota</taxon>
        <taxon>Metazoa</taxon>
        <taxon>Ecdysozoa</taxon>
        <taxon>Arthropoda</taxon>
        <taxon>Hexapoda</taxon>
        <taxon>Insecta</taxon>
        <taxon>Pterygota</taxon>
        <taxon>Neoptera</taxon>
        <taxon>Endopterygota</taxon>
        <taxon>Coleoptera</taxon>
        <taxon>Polyphaga</taxon>
        <taxon>Elateriformia</taxon>
        <taxon>Elateroidea</taxon>
        <taxon>Lampyridae</taxon>
        <taxon>Lampyrinae</taxon>
        <taxon>Pyrocoelia</taxon>
    </lineage>
</organism>
<dbReference type="EMBL" id="JAVRBK010000002">
    <property type="protein sequence ID" value="KAK5647973.1"/>
    <property type="molecule type" value="Genomic_DNA"/>
</dbReference>
<name>A0AAN7VNT9_9COLE</name>
<evidence type="ECO:0000256" key="1">
    <source>
        <dbReference type="SAM" id="MobiDB-lite"/>
    </source>
</evidence>
<dbReference type="Pfam" id="PF10545">
    <property type="entry name" value="MADF_DNA_bdg"/>
    <property type="match status" value="1"/>
</dbReference>
<dbReference type="PANTHER" id="PTHR21505:SF8">
    <property type="entry name" value="DPT-YFP REPRESSOR BY OVEREXPRESSION, ISOFORM D-RELATED"/>
    <property type="match status" value="1"/>
</dbReference>
<dbReference type="Proteomes" id="UP001329430">
    <property type="component" value="Chromosome 2"/>
</dbReference>
<gene>
    <name evidence="3" type="ORF">RI129_002865</name>
</gene>